<dbReference type="KEGG" id="dtm:BJL86_1356"/>
<dbReference type="SUPFAM" id="SSF53756">
    <property type="entry name" value="UDP-Glycosyltransferase/glycogen phosphorylase"/>
    <property type="match status" value="1"/>
</dbReference>
<dbReference type="AlphaFoldDB" id="A0A173LKU4"/>
<dbReference type="EMBL" id="CP015961">
    <property type="protein sequence ID" value="ANI92138.1"/>
    <property type="molecule type" value="Genomic_DNA"/>
</dbReference>
<dbReference type="Gene3D" id="3.40.50.2000">
    <property type="entry name" value="Glycogen Phosphorylase B"/>
    <property type="match status" value="2"/>
</dbReference>
<accession>A0A173LKU4</accession>
<dbReference type="InterPro" id="IPR050194">
    <property type="entry name" value="Glycosyltransferase_grp1"/>
</dbReference>
<dbReference type="GO" id="GO:0016758">
    <property type="term" value="F:hexosyltransferase activity"/>
    <property type="evidence" value="ECO:0007669"/>
    <property type="project" value="TreeGrafter"/>
</dbReference>
<protein>
    <submittedName>
        <fullName evidence="5">GDP-mannose-dependent alpha-(1-6)-phosphatidylinositol monomannoside mannosyltransferase</fullName>
    </submittedName>
</protein>
<dbReference type="PANTHER" id="PTHR45947:SF3">
    <property type="entry name" value="SULFOQUINOVOSYL TRANSFERASE SQD2"/>
    <property type="match status" value="1"/>
</dbReference>
<proteinExistence type="predicted"/>
<keyword evidence="6" id="KW-1185">Reference proteome</keyword>
<evidence type="ECO:0000256" key="2">
    <source>
        <dbReference type="ARBA" id="ARBA00022679"/>
    </source>
</evidence>
<evidence type="ECO:0000259" key="3">
    <source>
        <dbReference type="Pfam" id="PF00534"/>
    </source>
</evidence>
<evidence type="ECO:0000313" key="6">
    <source>
        <dbReference type="Proteomes" id="UP000186104"/>
    </source>
</evidence>
<dbReference type="STRING" id="499555.BJL86_1356"/>
<dbReference type="FunFam" id="3.40.50.2000:FF:000069">
    <property type="entry name" value="Alpha-(1-6)-phosphatidylinositol monomannoside mannosyltransferase"/>
    <property type="match status" value="1"/>
</dbReference>
<organism evidence="5 6">
    <name type="scientific">Dietzia timorensis</name>
    <dbReference type="NCBI Taxonomy" id="499555"/>
    <lineage>
        <taxon>Bacteria</taxon>
        <taxon>Bacillati</taxon>
        <taxon>Actinomycetota</taxon>
        <taxon>Actinomycetes</taxon>
        <taxon>Mycobacteriales</taxon>
        <taxon>Dietziaceae</taxon>
        <taxon>Dietzia</taxon>
    </lineage>
</organism>
<keyword evidence="1 5" id="KW-0328">Glycosyltransferase</keyword>
<dbReference type="Pfam" id="PF00534">
    <property type="entry name" value="Glycos_transf_1"/>
    <property type="match status" value="1"/>
</dbReference>
<dbReference type="InterPro" id="IPR028098">
    <property type="entry name" value="Glyco_trans_4-like_N"/>
</dbReference>
<sequence length="397" mass="43043">MSSDGAPSMCERLEAVARTLLITNDYPPRPGGIQSYIESYLRYLDAEDVCILTSTFGEEESAAYDAARPYTVRRMPTGMLLPTPNVIAEAQRLIDEWQAETVWFGAAAPLAVMSGALRRGSVRHIVASTHGHEVGWSMLPPSRAALRYIGDHTDAVTFVSEYTRQRFSAAFGPRARLIHQPGGVDVERFAPETNQSAIDATRSRYAIGSESKMILCLSRLVPRKGQDKLIAALPKIRSRIPGAVLVLAGGGPYRATLEKLAERHGVTDHVVFTGRIPDEDVVKLHQAADVFAMPARTRGAGLDVEGLGIVYLEASACGVPVVAGRSGGAPETVLDGQTGLVVDGSQALPVADALIEILDDDARARSMGSAGREWVLDRWSWDELGNRMREVLLPWDD</sequence>
<dbReference type="PANTHER" id="PTHR45947">
    <property type="entry name" value="SULFOQUINOVOSYL TRANSFERASE SQD2"/>
    <property type="match status" value="1"/>
</dbReference>
<dbReference type="Pfam" id="PF13439">
    <property type="entry name" value="Glyco_transf_4"/>
    <property type="match status" value="1"/>
</dbReference>
<name>A0A173LKU4_9ACTN</name>
<reference evidence="5 6" key="1">
    <citation type="submission" date="2016-06" db="EMBL/GenBank/DDBJ databases">
        <title>Complete genome sequence of a saline-alkali tolerant type strain Dietzia timorensis ID05-A0528T.</title>
        <authorList>
            <person name="Wu X."/>
        </authorList>
    </citation>
    <scope>NUCLEOTIDE SEQUENCE [LARGE SCALE GENOMIC DNA]</scope>
    <source>
        <strain evidence="5 6">ID05-A0528</strain>
    </source>
</reference>
<feature type="domain" description="Glycosyl transferase family 1" evidence="3">
    <location>
        <begin position="200"/>
        <end position="374"/>
    </location>
</feature>
<dbReference type="CDD" id="cd03801">
    <property type="entry name" value="GT4_PimA-like"/>
    <property type="match status" value="1"/>
</dbReference>
<dbReference type="Proteomes" id="UP000186104">
    <property type="component" value="Chromosome"/>
</dbReference>
<evidence type="ECO:0000256" key="1">
    <source>
        <dbReference type="ARBA" id="ARBA00022676"/>
    </source>
</evidence>
<evidence type="ECO:0000259" key="4">
    <source>
        <dbReference type="Pfam" id="PF13439"/>
    </source>
</evidence>
<dbReference type="GO" id="GO:1901137">
    <property type="term" value="P:carbohydrate derivative biosynthetic process"/>
    <property type="evidence" value="ECO:0007669"/>
    <property type="project" value="UniProtKB-ARBA"/>
</dbReference>
<dbReference type="InterPro" id="IPR001296">
    <property type="entry name" value="Glyco_trans_1"/>
</dbReference>
<evidence type="ECO:0000313" key="5">
    <source>
        <dbReference type="EMBL" id="ANI92138.1"/>
    </source>
</evidence>
<gene>
    <name evidence="5" type="ORF">BJL86_1356</name>
</gene>
<dbReference type="GO" id="GO:1903509">
    <property type="term" value="P:liposaccharide metabolic process"/>
    <property type="evidence" value="ECO:0007669"/>
    <property type="project" value="UniProtKB-ARBA"/>
</dbReference>
<keyword evidence="2 5" id="KW-0808">Transferase</keyword>
<feature type="domain" description="Glycosyltransferase subfamily 4-like N-terminal" evidence="4">
    <location>
        <begin position="30"/>
        <end position="188"/>
    </location>
</feature>